<accession>A0AAD6SX88</accession>
<name>A0AAD6SX88_9AGAR</name>
<dbReference type="AlphaFoldDB" id="A0AAD6SX88"/>
<dbReference type="Gene3D" id="1.20.120.660">
    <property type="entry name" value="IL-4 antagonist (De novo design) like domain"/>
    <property type="match status" value="2"/>
</dbReference>
<comment type="caution">
    <text evidence="2">The sequence shown here is derived from an EMBL/GenBank/DDBJ whole genome shotgun (WGS) entry which is preliminary data.</text>
</comment>
<dbReference type="Proteomes" id="UP001218188">
    <property type="component" value="Unassembled WGS sequence"/>
</dbReference>
<feature type="domain" description="CHAT" evidence="1">
    <location>
        <begin position="793"/>
        <end position="1065"/>
    </location>
</feature>
<feature type="non-terminal residue" evidence="2">
    <location>
        <position position="1"/>
    </location>
</feature>
<reference evidence="2" key="1">
    <citation type="submission" date="2023-03" db="EMBL/GenBank/DDBJ databases">
        <title>Massive genome expansion in bonnet fungi (Mycena s.s.) driven by repeated elements and novel gene families across ecological guilds.</title>
        <authorList>
            <consortium name="Lawrence Berkeley National Laboratory"/>
            <person name="Harder C.B."/>
            <person name="Miyauchi S."/>
            <person name="Viragh M."/>
            <person name="Kuo A."/>
            <person name="Thoen E."/>
            <person name="Andreopoulos B."/>
            <person name="Lu D."/>
            <person name="Skrede I."/>
            <person name="Drula E."/>
            <person name="Henrissat B."/>
            <person name="Morin E."/>
            <person name="Kohler A."/>
            <person name="Barry K."/>
            <person name="LaButti K."/>
            <person name="Morin E."/>
            <person name="Salamov A."/>
            <person name="Lipzen A."/>
            <person name="Mereny Z."/>
            <person name="Hegedus B."/>
            <person name="Baldrian P."/>
            <person name="Stursova M."/>
            <person name="Weitz H."/>
            <person name="Taylor A."/>
            <person name="Grigoriev I.V."/>
            <person name="Nagy L.G."/>
            <person name="Martin F."/>
            <person name="Kauserud H."/>
        </authorList>
    </citation>
    <scope>NUCLEOTIDE SEQUENCE</scope>
    <source>
        <strain evidence="2">CBHHK200</strain>
    </source>
</reference>
<dbReference type="SUPFAM" id="SSF81901">
    <property type="entry name" value="HCP-like"/>
    <property type="match status" value="1"/>
</dbReference>
<dbReference type="Gene3D" id="1.25.40.10">
    <property type="entry name" value="Tetratricopeptide repeat domain"/>
    <property type="match status" value="3"/>
</dbReference>
<proteinExistence type="predicted"/>
<protein>
    <submittedName>
        <fullName evidence="2">CHAT domain-containing protein</fullName>
    </submittedName>
</protein>
<sequence length="1066" mass="119513">RYRESGNLNDLEASVKHFKAVLDLALEGQPDRANALRNLGVALRHQYQRLGDPKDLEAALQINQEAVDLTPVGHPDQAHRLQNLAASFTDRYQRLGDLKDLDAALKTAQEAVDLTPPQHPDRAGRLHNLAASFTDRYQRLGDLKDLDAALKTAQEAVDLTPPEHPDRAGRLENLAVSLTDRYQGLGNLKDLEAALKIDQEAVDLTPPGHPDRAHRLQSLAVSLTDHYWRLGDLKDLEAALQMNQEAVDLTPVGHPHRADQLETLAISFGKRYQRVGDLKDLENALQGLQEAVVHTPPDHPDRAGRLQNLATLFRDRYQRLGNLKDLEAALKIDQEAVDLTPPGHPERPRRLHNLAASLTDEYRRLGELKTLKVALEAAQEAVDLTPPRHPDRMGRLQHLAMSFTDQYRRLGDLKDLEAALKIDQEAVDLTPPEHPDRARRLHSLASSLSHRYERLGKLKDLEAALETNQEAVDLTPPQHPDQADRLQNLATSFTHRYQRLGDLKDLEAALEIGQKAVELTPPGYPRRPERLQGLAMSFRYRYERLRDPKDLETIHTHYHDSFKLASMHPETSWDQALSWAYFAESFQSSDRISAFQAAFQLLPEILWAGHSIPVLHDAIGRLNISEVTSTAVQTCIDLSHLHDAVEMLEQGLATIFQQMLQLKTDVDGLPPHQAKDFLYLSMQLYSGTFTKSPITIVEDRKKLLEDIRNQSGFESFLRPKSYNVLRHASERGPVITLTGHKDHCDAIILLNPSSEPVHVPLPIVTLELLKSQRDMLKDLKLSKKSSQECFEDMLGWLWTHVVGPVYHVLKSYGIFRGRLWWLPTGAFAGLPLHASSPTNEFIHSYTATLGSLLDAYAKKSSSIAPKLAVVGVTHTDFTRGKLLKGVEPEVKKIMSIATIAKDFDVQCLLGEQATVDAVRQQLQDCSWIHLACHGYQNLQYPTQSHLQLYGGDLELGNIIRMPLPNAQFVFLAGCQTAMGDAQLVNESFHLSGGFITAGFQSAIGTIWSMNDSDGPTVAEIVYSHLFREGQHPTHTDAAEALHLAVKELKNRSIPYERWIPFIHIGV</sequence>
<dbReference type="PANTHER" id="PTHR19959:SF119">
    <property type="entry name" value="FUNGAL LIPASE-LIKE DOMAIN-CONTAINING PROTEIN"/>
    <property type="match status" value="1"/>
</dbReference>
<organism evidence="2 3">
    <name type="scientific">Mycena alexandri</name>
    <dbReference type="NCBI Taxonomy" id="1745969"/>
    <lineage>
        <taxon>Eukaryota</taxon>
        <taxon>Fungi</taxon>
        <taxon>Dikarya</taxon>
        <taxon>Basidiomycota</taxon>
        <taxon>Agaricomycotina</taxon>
        <taxon>Agaricomycetes</taxon>
        <taxon>Agaricomycetidae</taxon>
        <taxon>Agaricales</taxon>
        <taxon>Marasmiineae</taxon>
        <taxon>Mycenaceae</taxon>
        <taxon>Mycena</taxon>
    </lineage>
</organism>
<dbReference type="PANTHER" id="PTHR19959">
    <property type="entry name" value="KINESIN LIGHT CHAIN"/>
    <property type="match status" value="1"/>
</dbReference>
<dbReference type="InterPro" id="IPR024983">
    <property type="entry name" value="CHAT_dom"/>
</dbReference>
<evidence type="ECO:0000313" key="2">
    <source>
        <dbReference type="EMBL" id="KAJ7035719.1"/>
    </source>
</evidence>
<dbReference type="EMBL" id="JARJCM010000048">
    <property type="protein sequence ID" value="KAJ7035719.1"/>
    <property type="molecule type" value="Genomic_DNA"/>
</dbReference>
<dbReference type="SUPFAM" id="SSF48452">
    <property type="entry name" value="TPR-like"/>
    <property type="match status" value="1"/>
</dbReference>
<evidence type="ECO:0000313" key="3">
    <source>
        <dbReference type="Proteomes" id="UP001218188"/>
    </source>
</evidence>
<evidence type="ECO:0000259" key="1">
    <source>
        <dbReference type="Pfam" id="PF12770"/>
    </source>
</evidence>
<keyword evidence="3" id="KW-1185">Reference proteome</keyword>
<gene>
    <name evidence="2" type="ORF">C8F04DRAFT_954568</name>
</gene>
<dbReference type="InterPro" id="IPR011990">
    <property type="entry name" value="TPR-like_helical_dom_sf"/>
</dbReference>
<dbReference type="Pfam" id="PF12770">
    <property type="entry name" value="CHAT"/>
    <property type="match status" value="1"/>
</dbReference>